<feature type="domain" description="PARP catalytic" evidence="9">
    <location>
        <begin position="66"/>
        <end position="146"/>
    </location>
</feature>
<dbReference type="PANTHER" id="PTHR36542">
    <property type="entry name" value="GIG2-LIKE PROTEIN DRED-RELATED"/>
    <property type="match status" value="1"/>
</dbReference>
<keyword evidence="3" id="KW-0963">Cytoplasm</keyword>
<dbReference type="InterPro" id="IPR037177">
    <property type="entry name" value="DLC_sf"/>
</dbReference>
<dbReference type="SUPFAM" id="SSF54648">
    <property type="entry name" value="DLC"/>
    <property type="match status" value="1"/>
</dbReference>
<evidence type="ECO:0000256" key="5">
    <source>
        <dbReference type="ARBA" id="ARBA00023017"/>
    </source>
</evidence>
<dbReference type="EMBL" id="JAFBMS010000217">
    <property type="protein sequence ID" value="KAG9333078.1"/>
    <property type="molecule type" value="Genomic_DNA"/>
</dbReference>
<keyword evidence="4" id="KW-0493">Microtubule</keyword>
<dbReference type="Pfam" id="PF01221">
    <property type="entry name" value="Dynein_light"/>
    <property type="match status" value="1"/>
</dbReference>
<dbReference type="Gene3D" id="3.90.175.10">
    <property type="entry name" value="Diphtheria Toxin, domain 1"/>
    <property type="match status" value="1"/>
</dbReference>
<dbReference type="GO" id="GO:0005874">
    <property type="term" value="C:microtubule"/>
    <property type="evidence" value="ECO:0007669"/>
    <property type="project" value="UniProtKB-KW"/>
</dbReference>
<dbReference type="Gene3D" id="3.30.740.10">
    <property type="entry name" value="Protein Inhibitor Of Neuronal Nitric Oxide Synthase"/>
    <property type="match status" value="1"/>
</dbReference>
<comment type="similarity">
    <text evidence="2">Belongs to the dynein light chain family.</text>
</comment>
<dbReference type="GO" id="GO:0003950">
    <property type="term" value="F:NAD+ poly-ADP-ribosyltransferase activity"/>
    <property type="evidence" value="ECO:0007669"/>
    <property type="project" value="InterPro"/>
</dbReference>
<comment type="similarity">
    <text evidence="8">Belongs to the ARTD/PARP family.</text>
</comment>
<dbReference type="FunFam" id="3.30.740.10:FF:000001">
    <property type="entry name" value="Dynein light chain"/>
    <property type="match status" value="1"/>
</dbReference>
<evidence type="ECO:0000256" key="7">
    <source>
        <dbReference type="ARBA" id="ARBA00023212"/>
    </source>
</evidence>
<evidence type="ECO:0000256" key="6">
    <source>
        <dbReference type="ARBA" id="ARBA00023175"/>
    </source>
</evidence>
<keyword evidence="6" id="KW-0505">Motor protein</keyword>
<protein>
    <recommendedName>
        <fullName evidence="9">PARP catalytic domain-containing protein</fullName>
    </recommendedName>
</protein>
<gene>
    <name evidence="10" type="ORF">JZ751_013501</name>
</gene>
<dbReference type="GO" id="GO:0007017">
    <property type="term" value="P:microtubule-based process"/>
    <property type="evidence" value="ECO:0007669"/>
    <property type="project" value="InterPro"/>
</dbReference>
<accession>A0A8T2N5J2</accession>
<dbReference type="Proteomes" id="UP000824540">
    <property type="component" value="Unassembled WGS sequence"/>
</dbReference>
<dbReference type="PANTHER" id="PTHR36542:SF2">
    <property type="entry name" value="GIG2-LIKE PROTEIN DRED-RELATED"/>
    <property type="match status" value="1"/>
</dbReference>
<proteinExistence type="inferred from homology"/>
<evidence type="ECO:0000256" key="3">
    <source>
        <dbReference type="ARBA" id="ARBA00022490"/>
    </source>
</evidence>
<keyword evidence="5" id="KW-0243">Dynein</keyword>
<dbReference type="CDD" id="cd21452">
    <property type="entry name" value="DLC-like_DYNLL1_DYNLL2"/>
    <property type="match status" value="1"/>
</dbReference>
<dbReference type="OrthoDB" id="425894at2759"/>
<dbReference type="SUPFAM" id="SSF56399">
    <property type="entry name" value="ADP-ribosylation"/>
    <property type="match status" value="1"/>
</dbReference>
<dbReference type="FunFam" id="3.90.175.10:FF:000001">
    <property type="entry name" value="Grass carp reovirus (GCRV)-induced gene 2e"/>
    <property type="match status" value="1"/>
</dbReference>
<evidence type="ECO:0000313" key="11">
    <source>
        <dbReference type="Proteomes" id="UP000824540"/>
    </source>
</evidence>
<keyword evidence="7" id="KW-0206">Cytoskeleton</keyword>
<dbReference type="Pfam" id="PF00644">
    <property type="entry name" value="PARP"/>
    <property type="match status" value="1"/>
</dbReference>
<dbReference type="InterPro" id="IPR012317">
    <property type="entry name" value="Poly(ADP-ribose)pol_cat_dom"/>
</dbReference>
<dbReference type="SMART" id="SM01375">
    <property type="entry name" value="Dynein_light"/>
    <property type="match status" value="1"/>
</dbReference>
<reference evidence="10" key="1">
    <citation type="thesis" date="2021" institute="BYU ScholarsArchive" country="Provo, UT, USA">
        <title>Applications of and Algorithms for Genome Assembly and Genomic Analyses with an Emphasis on Marine Teleosts.</title>
        <authorList>
            <person name="Pickett B.D."/>
        </authorList>
    </citation>
    <scope>NUCLEOTIDE SEQUENCE</scope>
    <source>
        <strain evidence="10">HI-2016</strain>
    </source>
</reference>
<evidence type="ECO:0000259" key="9">
    <source>
        <dbReference type="Pfam" id="PF00644"/>
    </source>
</evidence>
<keyword evidence="11" id="KW-1185">Reference proteome</keyword>
<evidence type="ECO:0000256" key="4">
    <source>
        <dbReference type="ARBA" id="ARBA00022701"/>
    </source>
</evidence>
<comment type="caution">
    <text evidence="10">The sequence shown here is derived from an EMBL/GenBank/DDBJ whole genome shotgun (WGS) entry which is preliminary data.</text>
</comment>
<evidence type="ECO:0000256" key="8">
    <source>
        <dbReference type="ARBA" id="ARBA00024347"/>
    </source>
</evidence>
<organism evidence="10 11">
    <name type="scientific">Albula glossodonta</name>
    <name type="common">roundjaw bonefish</name>
    <dbReference type="NCBI Taxonomy" id="121402"/>
    <lineage>
        <taxon>Eukaryota</taxon>
        <taxon>Metazoa</taxon>
        <taxon>Chordata</taxon>
        <taxon>Craniata</taxon>
        <taxon>Vertebrata</taxon>
        <taxon>Euteleostomi</taxon>
        <taxon>Actinopterygii</taxon>
        <taxon>Neopterygii</taxon>
        <taxon>Teleostei</taxon>
        <taxon>Albuliformes</taxon>
        <taxon>Albulidae</taxon>
        <taxon>Albula</taxon>
    </lineage>
</organism>
<dbReference type="AlphaFoldDB" id="A0A8T2N5J2"/>
<name>A0A8T2N5J2_9TELE</name>
<comment type="subcellular location">
    <subcellularLocation>
        <location evidence="1">Cytoplasm</location>
        <location evidence="1">Cytoskeleton</location>
    </subcellularLocation>
</comment>
<dbReference type="InterPro" id="IPR001372">
    <property type="entry name" value="Dynein_light_chain_typ-1/2"/>
</dbReference>
<dbReference type="GO" id="GO:0005737">
    <property type="term" value="C:cytoplasm"/>
    <property type="evidence" value="ECO:0007669"/>
    <property type="project" value="TreeGrafter"/>
</dbReference>
<evidence type="ECO:0000313" key="10">
    <source>
        <dbReference type="EMBL" id="KAG9333078.1"/>
    </source>
</evidence>
<sequence length="302" mass="34599">MLNKLLYDVYDYKVLPSFVNSRFFMVHVTDYILLLLQKFSSSMWAEDDFEWSSGPCLESSTEPTDGKTYTMYHGTSREAAKKIKANGFSQSSGGMLGRGVYVSRDLKKASRYPLELPEHERVVLKLRVNVGRVKKIDYQGHPMQKTWHTEHGYDTAWVPRNCGMVKSGLEEDCVWDPKHITITDTIYQQAGASGGTSVERKSRHRQSGLDLSNRKVVVKNADMSVEMQLDSVECATQAMEMYNIEKDIAAYIKKTFDKKYNPAWHCIVGRNFGSYVSPDKDHFIYFYLGHFAILLFKTTDTT</sequence>
<evidence type="ECO:0000256" key="1">
    <source>
        <dbReference type="ARBA" id="ARBA00004245"/>
    </source>
</evidence>
<dbReference type="GO" id="GO:0030286">
    <property type="term" value="C:dynein complex"/>
    <property type="evidence" value="ECO:0007669"/>
    <property type="project" value="UniProtKB-KW"/>
</dbReference>
<evidence type="ECO:0000256" key="2">
    <source>
        <dbReference type="ARBA" id="ARBA00010156"/>
    </source>
</evidence>